<feature type="non-terminal residue" evidence="2">
    <location>
        <position position="1"/>
    </location>
</feature>
<dbReference type="EMBL" id="BARS01050949">
    <property type="protein sequence ID" value="GAG52542.1"/>
    <property type="molecule type" value="Genomic_DNA"/>
</dbReference>
<dbReference type="Gene3D" id="3.40.50.2000">
    <property type="entry name" value="Glycogen Phosphorylase B"/>
    <property type="match status" value="1"/>
</dbReference>
<accession>X0Z1W4</accession>
<dbReference type="InterPro" id="IPR055259">
    <property type="entry name" value="YkvP/CgeB_Glyco_trans-like"/>
</dbReference>
<reference evidence="2" key="1">
    <citation type="journal article" date="2014" name="Front. Microbiol.">
        <title>High frequency of phylogenetically diverse reductive dehalogenase-homologous genes in deep subseafloor sedimentary metagenomes.</title>
        <authorList>
            <person name="Kawai M."/>
            <person name="Futagami T."/>
            <person name="Toyoda A."/>
            <person name="Takaki Y."/>
            <person name="Nishi S."/>
            <person name="Hori S."/>
            <person name="Arai W."/>
            <person name="Tsubouchi T."/>
            <person name="Morono Y."/>
            <person name="Uchiyama I."/>
            <person name="Ito T."/>
            <person name="Fujiyama A."/>
            <person name="Inagaki F."/>
            <person name="Takami H."/>
        </authorList>
    </citation>
    <scope>NUCLEOTIDE SEQUENCE</scope>
    <source>
        <strain evidence="2">Expedition CK06-06</strain>
    </source>
</reference>
<evidence type="ECO:0000313" key="2">
    <source>
        <dbReference type="EMBL" id="GAG52542.1"/>
    </source>
</evidence>
<comment type="caution">
    <text evidence="2">The sequence shown here is derived from an EMBL/GenBank/DDBJ whole genome shotgun (WGS) entry which is preliminary data.</text>
</comment>
<dbReference type="SUPFAM" id="SSF53756">
    <property type="entry name" value="UDP-Glycosyltransferase/glycogen phosphorylase"/>
    <property type="match status" value="1"/>
</dbReference>
<gene>
    <name evidence="2" type="ORF">S01H1_75972</name>
</gene>
<dbReference type="AlphaFoldDB" id="X0Z1W4"/>
<evidence type="ECO:0000259" key="1">
    <source>
        <dbReference type="Pfam" id="PF13524"/>
    </source>
</evidence>
<proteinExistence type="predicted"/>
<feature type="domain" description="Spore protein YkvP/CgeB glycosyl transferase-like" evidence="1">
    <location>
        <begin position="4"/>
        <end position="135"/>
    </location>
</feature>
<organism evidence="2">
    <name type="scientific">marine sediment metagenome</name>
    <dbReference type="NCBI Taxonomy" id="412755"/>
    <lineage>
        <taxon>unclassified sequences</taxon>
        <taxon>metagenomes</taxon>
        <taxon>ecological metagenomes</taxon>
    </lineage>
</organism>
<name>X0Z1W4_9ZZZZ</name>
<protein>
    <recommendedName>
        <fullName evidence="1">Spore protein YkvP/CgeB glycosyl transferase-like domain-containing protein</fullName>
    </recommendedName>
</protein>
<sequence length="150" mass="17530">KNADFKWWGYGIEAICEKSSLRKTWQGITSGLEMYQIYKQSKIVINDYIREAKGIAANQRMFEVMGVGSFLLTRNAPNLIEEFPSNLFVTYTDAKDCLDKINYYLRNESEREEIAKAGQKYLIEKCSYKELMAEIGSIIKEAYFNKFKRE</sequence>
<dbReference type="Pfam" id="PF13524">
    <property type="entry name" value="Glyco_trans_1_2"/>
    <property type="match status" value="1"/>
</dbReference>